<feature type="signal peptide" evidence="1">
    <location>
        <begin position="1"/>
        <end position="26"/>
    </location>
</feature>
<accession>A0A4P9VGJ5</accession>
<organism evidence="2 3">
    <name type="scientific">Zooshikella ganghwensis</name>
    <dbReference type="NCBI Taxonomy" id="202772"/>
    <lineage>
        <taxon>Bacteria</taxon>
        <taxon>Pseudomonadati</taxon>
        <taxon>Pseudomonadota</taxon>
        <taxon>Gammaproteobacteria</taxon>
        <taxon>Oceanospirillales</taxon>
        <taxon>Zooshikellaceae</taxon>
        <taxon>Zooshikella</taxon>
    </lineage>
</organism>
<evidence type="ECO:0000313" key="2">
    <source>
        <dbReference type="EMBL" id="RDH42193.1"/>
    </source>
</evidence>
<protein>
    <submittedName>
        <fullName evidence="2">Uncharacterized protein</fullName>
    </submittedName>
</protein>
<dbReference type="RefSeq" id="WP_094785731.1">
    <property type="nucleotide sequence ID" value="NZ_NDXW01000001.1"/>
</dbReference>
<evidence type="ECO:0000313" key="3">
    <source>
        <dbReference type="Proteomes" id="UP000257039"/>
    </source>
</evidence>
<comment type="caution">
    <text evidence="2">The sequence shown here is derived from an EMBL/GenBank/DDBJ whole genome shotgun (WGS) entry which is preliminary data.</text>
</comment>
<feature type="chain" id="PRO_5020370388" evidence="1">
    <location>
        <begin position="27"/>
        <end position="189"/>
    </location>
</feature>
<proteinExistence type="predicted"/>
<sequence length="189" mass="21327">MKYLFEKKAGLLFAAYLFSSVEWVFAQEGVNLDAEEENANASPSLWQTMKSSAETMSSELEKKAADGLEYTKQTLGEYSEFKTEKAKEVVSVFNDNIKVIEEAGFSVDDLYVSLSLVPVVTAKFKQVKQLSDNELSKLLEKYQDKPLLIYILRTLHKAYGMSFSNYQVADVSVRASIPPSTTIHLRRVD</sequence>
<name>A0A4P9VGJ5_9GAMM</name>
<evidence type="ECO:0000256" key="1">
    <source>
        <dbReference type="SAM" id="SignalP"/>
    </source>
</evidence>
<keyword evidence="1" id="KW-0732">Signal</keyword>
<dbReference type="Proteomes" id="UP000257039">
    <property type="component" value="Unassembled WGS sequence"/>
</dbReference>
<dbReference type="AlphaFoldDB" id="A0A4P9VGJ5"/>
<dbReference type="EMBL" id="NDXW01000001">
    <property type="protein sequence ID" value="RDH42193.1"/>
    <property type="molecule type" value="Genomic_DNA"/>
</dbReference>
<gene>
    <name evidence="2" type="ORF">B9G39_01330</name>
</gene>
<keyword evidence="3" id="KW-1185">Reference proteome</keyword>
<reference evidence="2 3" key="1">
    <citation type="submission" date="2017-04" db="EMBL/GenBank/DDBJ databases">
        <title>Draft genome sequence of Zooshikella ganghwensis VG4 isolated from Red Sea sediments.</title>
        <authorList>
            <person name="Rehman Z."/>
            <person name="Alam I."/>
            <person name="Kamau A."/>
            <person name="Bajic V."/>
            <person name="Leiknes T."/>
        </authorList>
    </citation>
    <scope>NUCLEOTIDE SEQUENCE [LARGE SCALE GENOMIC DNA]</scope>
    <source>
        <strain evidence="2 3">VG4</strain>
    </source>
</reference>